<proteinExistence type="inferred from homology"/>
<keyword evidence="5" id="KW-0032">Aminotransferase</keyword>
<dbReference type="InterPro" id="IPR015422">
    <property type="entry name" value="PyrdxlP-dep_Trfase_small"/>
</dbReference>
<dbReference type="InterPro" id="IPR050103">
    <property type="entry name" value="Class-III_PLP-dep_AT"/>
</dbReference>
<dbReference type="Pfam" id="PF00202">
    <property type="entry name" value="Aminotran_3"/>
    <property type="match status" value="1"/>
</dbReference>
<dbReference type="InterPro" id="IPR015421">
    <property type="entry name" value="PyrdxlP-dep_Trfase_major"/>
</dbReference>
<evidence type="ECO:0000256" key="4">
    <source>
        <dbReference type="RuleBase" id="RU003560"/>
    </source>
</evidence>
<dbReference type="InterPro" id="IPR005814">
    <property type="entry name" value="Aminotrans_3"/>
</dbReference>
<comment type="cofactor">
    <cofactor evidence="1">
        <name>pyridoxal 5'-phosphate</name>
        <dbReference type="ChEBI" id="CHEBI:597326"/>
    </cofactor>
</comment>
<dbReference type="SUPFAM" id="SSF53383">
    <property type="entry name" value="PLP-dependent transferases"/>
    <property type="match status" value="1"/>
</dbReference>
<evidence type="ECO:0000256" key="1">
    <source>
        <dbReference type="ARBA" id="ARBA00001933"/>
    </source>
</evidence>
<reference evidence="5 6" key="1">
    <citation type="journal article" date="2015" name="Nature">
        <title>rRNA introns, odd ribosomes, and small enigmatic genomes across a large radiation of phyla.</title>
        <authorList>
            <person name="Brown C.T."/>
            <person name="Hug L.A."/>
            <person name="Thomas B.C."/>
            <person name="Sharon I."/>
            <person name="Castelle C.J."/>
            <person name="Singh A."/>
            <person name="Wilkins M.J."/>
            <person name="Williams K.H."/>
            <person name="Banfield J.F."/>
        </authorList>
    </citation>
    <scope>NUCLEOTIDE SEQUENCE [LARGE SCALE GENOMIC DNA]</scope>
</reference>
<dbReference type="Gene3D" id="3.90.1150.10">
    <property type="entry name" value="Aspartate Aminotransferase, domain 1"/>
    <property type="match status" value="1"/>
</dbReference>
<keyword evidence="5" id="KW-0808">Transferase</keyword>
<evidence type="ECO:0000256" key="2">
    <source>
        <dbReference type="ARBA" id="ARBA00008954"/>
    </source>
</evidence>
<dbReference type="EMBL" id="LCJR01000013">
    <property type="protein sequence ID" value="KKT81937.1"/>
    <property type="molecule type" value="Genomic_DNA"/>
</dbReference>
<evidence type="ECO:0000256" key="3">
    <source>
        <dbReference type="ARBA" id="ARBA00022898"/>
    </source>
</evidence>
<comment type="caution">
    <text evidence="5">The sequence shown here is derived from an EMBL/GenBank/DDBJ whole genome shotgun (WGS) entry which is preliminary data.</text>
</comment>
<keyword evidence="3 4" id="KW-0663">Pyridoxal phosphate</keyword>
<dbReference type="GO" id="GO:0042802">
    <property type="term" value="F:identical protein binding"/>
    <property type="evidence" value="ECO:0007669"/>
    <property type="project" value="TreeGrafter"/>
</dbReference>
<evidence type="ECO:0000313" key="5">
    <source>
        <dbReference type="EMBL" id="KKT81937.1"/>
    </source>
</evidence>
<protein>
    <submittedName>
        <fullName evidence="5">4-aminobutyrate aminotransferase</fullName>
    </submittedName>
</protein>
<dbReference type="Proteomes" id="UP000034032">
    <property type="component" value="Unassembled WGS sequence"/>
</dbReference>
<dbReference type="PANTHER" id="PTHR11986:SF58">
    <property type="entry name" value="LEUCINE_METHIONINE RACEMASE"/>
    <property type="match status" value="1"/>
</dbReference>
<gene>
    <name evidence="5" type="ORF">UW79_C0013G0064</name>
</gene>
<dbReference type="PANTHER" id="PTHR11986">
    <property type="entry name" value="AMINOTRANSFERASE CLASS III"/>
    <property type="match status" value="1"/>
</dbReference>
<dbReference type="Gene3D" id="3.40.640.10">
    <property type="entry name" value="Type I PLP-dependent aspartate aminotransferase-like (Major domain)"/>
    <property type="match status" value="1"/>
</dbReference>
<dbReference type="CDD" id="cd00610">
    <property type="entry name" value="OAT_like"/>
    <property type="match status" value="1"/>
</dbReference>
<comment type="similarity">
    <text evidence="2 4">Belongs to the class-III pyridoxal-phosphate-dependent aminotransferase family.</text>
</comment>
<sequence length="480" mass="53186">MANGRNGNANPASLLQKVGKIPRRVREDCYACTTVIDPNLAWLDGKDSRITVFEGGKRRSLIDASGGVSTKNLGYGNEGVRRVIRQLLRDQREVFGYPHHDMENDYALNLAWLLSELAPLKVDKEVVFANSGTEGIEAAIKLCYNARAKSSGQNRRRKDFVACYGAFHGRTLGSLSLTCSKPIQRENYPTNAFTNSHIHFPARHPFFVYDDWGDIQYIDYTPNEYIEEVKRACRKGQIDIDSVNAVVFELIQGEGGVNVASKEALQDLVKFFKDNGVFVVIDEIQTGLGRTGKLFALEHFNIDPDVIVLSKSLAHGFPFSAVVYDANMGWTEKGQQSSTFAGSPMGSAIGLEVISQLLSNGLLPRAYDLGERILGPALRTIAQDYSEVVHNVRGIGLMHGIEFWNPHTRKPASQFRNEVIIQARKRGVLFLDAGISAIRITPPLTIGSDSENKSGNELGTIIDVLTESIQASRRKMKRIQ</sequence>
<dbReference type="AlphaFoldDB" id="A0A0G1MM88"/>
<dbReference type="InterPro" id="IPR015424">
    <property type="entry name" value="PyrdxlP-dep_Trfase"/>
</dbReference>
<accession>A0A0G1MM88</accession>
<name>A0A0G1MM88_9BACT</name>
<dbReference type="GO" id="GO:0030170">
    <property type="term" value="F:pyridoxal phosphate binding"/>
    <property type="evidence" value="ECO:0007669"/>
    <property type="project" value="InterPro"/>
</dbReference>
<evidence type="ECO:0000313" key="6">
    <source>
        <dbReference type="Proteomes" id="UP000034032"/>
    </source>
</evidence>
<organism evidence="5 6">
    <name type="scientific">Candidatus Yanofskybacteria bacterium GW2011_GWA2_44_9</name>
    <dbReference type="NCBI Taxonomy" id="1619025"/>
    <lineage>
        <taxon>Bacteria</taxon>
        <taxon>Candidatus Yanofskyibacteriota</taxon>
    </lineage>
</organism>
<dbReference type="GO" id="GO:0008483">
    <property type="term" value="F:transaminase activity"/>
    <property type="evidence" value="ECO:0007669"/>
    <property type="project" value="UniProtKB-KW"/>
</dbReference>